<organism evidence="18 19">
    <name type="scientific">Thermogemmatispora aurantia</name>
    <dbReference type="NCBI Taxonomy" id="2045279"/>
    <lineage>
        <taxon>Bacteria</taxon>
        <taxon>Bacillati</taxon>
        <taxon>Chloroflexota</taxon>
        <taxon>Ktedonobacteria</taxon>
        <taxon>Thermogemmatisporales</taxon>
        <taxon>Thermogemmatisporaceae</taxon>
        <taxon>Thermogemmatispora</taxon>
    </lineage>
</organism>
<dbReference type="SUPFAM" id="SSF52343">
    <property type="entry name" value="Ferredoxin reductase-like, C-terminal NADP-linked domain"/>
    <property type="match status" value="1"/>
</dbReference>
<evidence type="ECO:0000256" key="6">
    <source>
        <dbReference type="ARBA" id="ARBA00022643"/>
    </source>
</evidence>
<keyword evidence="3 13" id="KW-0813">Transport</keyword>
<keyword evidence="5 13" id="KW-0285">Flavoprotein</keyword>
<feature type="region of interest" description="Disordered" evidence="15">
    <location>
        <begin position="465"/>
        <end position="487"/>
    </location>
</feature>
<dbReference type="InterPro" id="IPR023173">
    <property type="entry name" value="NADPH_Cyt_P450_Rdtase_alpha"/>
</dbReference>
<evidence type="ECO:0000256" key="2">
    <source>
        <dbReference type="ARBA" id="ARBA00010018"/>
    </source>
</evidence>
<keyword evidence="10 13" id="KW-0560">Oxidoreductase</keyword>
<dbReference type="GO" id="GO:0003958">
    <property type="term" value="F:NADPH-hemoprotein reductase activity"/>
    <property type="evidence" value="ECO:0007669"/>
    <property type="project" value="UniProtKB-UniRule"/>
</dbReference>
<dbReference type="FunFam" id="1.10.630.10:FF:000040">
    <property type="entry name" value="Bifunctional cytochrome P450/NADPH--P450 reductase"/>
    <property type="match status" value="1"/>
</dbReference>
<feature type="domain" description="Flavodoxin-like" evidence="16">
    <location>
        <begin position="503"/>
        <end position="642"/>
    </location>
</feature>
<dbReference type="InterPro" id="IPR002401">
    <property type="entry name" value="Cyt_P450_E_grp-I"/>
</dbReference>
<dbReference type="PANTHER" id="PTHR19384">
    <property type="entry name" value="NITRIC OXIDE SYNTHASE-RELATED"/>
    <property type="match status" value="1"/>
</dbReference>
<evidence type="ECO:0000256" key="11">
    <source>
        <dbReference type="ARBA" id="ARBA00023004"/>
    </source>
</evidence>
<evidence type="ECO:0000256" key="12">
    <source>
        <dbReference type="ARBA" id="ARBA00023033"/>
    </source>
</evidence>
<evidence type="ECO:0000256" key="13">
    <source>
        <dbReference type="PIRNR" id="PIRNR000209"/>
    </source>
</evidence>
<dbReference type="InterPro" id="IPR008254">
    <property type="entry name" value="Flavodoxin/NO_synth"/>
</dbReference>
<dbReference type="PRINTS" id="PR00385">
    <property type="entry name" value="P450"/>
</dbReference>
<dbReference type="EC" id="1.14.14.1" evidence="13"/>
<dbReference type="GO" id="GO:0005829">
    <property type="term" value="C:cytosol"/>
    <property type="evidence" value="ECO:0007669"/>
    <property type="project" value="TreeGrafter"/>
</dbReference>
<dbReference type="PROSITE" id="PS00086">
    <property type="entry name" value="CYTOCHROME_P450"/>
    <property type="match status" value="1"/>
</dbReference>
<protein>
    <recommendedName>
        <fullName evidence="13">Bifunctional cytochrome P450/NADPH--P450 reductase</fullName>
    </recommendedName>
    <domain>
        <recommendedName>
            <fullName evidence="13">Cytochrome P450</fullName>
            <ecNumber evidence="13">1.14.14.1</ecNumber>
        </recommendedName>
    </domain>
    <domain>
        <recommendedName>
            <fullName evidence="13">NADPH--cytochrome P450 reductase</fullName>
            <ecNumber evidence="13">1.6.2.4</ecNumber>
        </recommendedName>
    </domain>
</protein>
<dbReference type="InterPro" id="IPR001433">
    <property type="entry name" value="OxRdtase_FAD/NAD-bd"/>
</dbReference>
<evidence type="ECO:0000259" key="16">
    <source>
        <dbReference type="PROSITE" id="PS50902"/>
    </source>
</evidence>
<keyword evidence="6 13" id="KW-0288">FMN</keyword>
<comment type="cofactor">
    <cofactor evidence="1 13 14">
        <name>heme</name>
        <dbReference type="ChEBI" id="CHEBI:30413"/>
    </cofactor>
</comment>
<keyword evidence="19" id="KW-1185">Reference proteome</keyword>
<evidence type="ECO:0000313" key="19">
    <source>
        <dbReference type="Proteomes" id="UP000334820"/>
    </source>
</evidence>
<evidence type="ECO:0000313" key="18">
    <source>
        <dbReference type="EMBL" id="GER83429.1"/>
    </source>
</evidence>
<dbReference type="SUPFAM" id="SSF48264">
    <property type="entry name" value="Cytochrome P450"/>
    <property type="match status" value="1"/>
</dbReference>
<evidence type="ECO:0000256" key="3">
    <source>
        <dbReference type="ARBA" id="ARBA00022448"/>
    </source>
</evidence>
<dbReference type="InterPro" id="IPR039261">
    <property type="entry name" value="FNR_nucleotide-bd"/>
</dbReference>
<dbReference type="RefSeq" id="WP_228026381.1">
    <property type="nucleotide sequence ID" value="NZ_BKZV01000002.1"/>
</dbReference>
<comment type="catalytic activity">
    <reaction evidence="13">
        <text>2 oxidized [cytochrome P450] + NADPH = 2 reduced [cytochrome P450] + NADP(+) + H(+)</text>
        <dbReference type="Rhea" id="RHEA:24040"/>
        <dbReference type="Rhea" id="RHEA-COMP:14627"/>
        <dbReference type="Rhea" id="RHEA-COMP:14628"/>
        <dbReference type="ChEBI" id="CHEBI:15378"/>
        <dbReference type="ChEBI" id="CHEBI:55376"/>
        <dbReference type="ChEBI" id="CHEBI:57783"/>
        <dbReference type="ChEBI" id="CHEBI:58349"/>
        <dbReference type="ChEBI" id="CHEBI:60344"/>
        <dbReference type="EC" id="1.6.2.4"/>
    </reaction>
</comment>
<evidence type="ECO:0000256" key="4">
    <source>
        <dbReference type="ARBA" id="ARBA00022617"/>
    </source>
</evidence>
<evidence type="ECO:0000256" key="10">
    <source>
        <dbReference type="ARBA" id="ARBA00023002"/>
    </source>
</evidence>
<keyword evidence="4 13" id="KW-0349">Heme</keyword>
<keyword evidence="12 13" id="KW-0503">Monooxygenase</keyword>
<dbReference type="Pfam" id="PF00258">
    <property type="entry name" value="Flavodoxin_1"/>
    <property type="match status" value="1"/>
</dbReference>
<dbReference type="InterPro" id="IPR023206">
    <property type="entry name" value="Bifunctional_P450_P450_red"/>
</dbReference>
<dbReference type="Gene3D" id="3.40.50.80">
    <property type="entry name" value="Nucleotide-binding domain of ferredoxin-NADP reductase (FNR) module"/>
    <property type="match status" value="1"/>
</dbReference>
<dbReference type="Gene3D" id="2.40.30.10">
    <property type="entry name" value="Translation factors"/>
    <property type="match status" value="1"/>
</dbReference>
<dbReference type="AlphaFoldDB" id="A0A5J4K9L6"/>
<dbReference type="InterPro" id="IPR017972">
    <property type="entry name" value="Cyt_P450_CS"/>
</dbReference>
<proteinExistence type="inferred from homology"/>
<name>A0A5J4K9L6_9CHLR</name>
<dbReference type="Pfam" id="PF00667">
    <property type="entry name" value="FAD_binding_1"/>
    <property type="match status" value="1"/>
</dbReference>
<feature type="domain" description="FAD-binding FR-type" evidence="17">
    <location>
        <begin position="678"/>
        <end position="914"/>
    </location>
</feature>
<dbReference type="InterPro" id="IPR036396">
    <property type="entry name" value="Cyt_P450_sf"/>
</dbReference>
<dbReference type="CDD" id="cd11068">
    <property type="entry name" value="CYP120A1"/>
    <property type="match status" value="1"/>
</dbReference>
<dbReference type="PANTHER" id="PTHR19384:SF127">
    <property type="entry name" value="BIFUNCTIONAL CYTOCHROME P450_NADPH--P450 REDUCTASE"/>
    <property type="match status" value="1"/>
</dbReference>
<gene>
    <name evidence="18" type="primary">cypD</name>
    <name evidence="18" type="ORF">KTAU_20660</name>
</gene>
<evidence type="ECO:0000256" key="14">
    <source>
        <dbReference type="PIRSR" id="PIRSR000209-1"/>
    </source>
</evidence>
<dbReference type="InterPro" id="IPR029039">
    <property type="entry name" value="Flavoprotein-like_sf"/>
</dbReference>
<dbReference type="Gene3D" id="3.40.50.360">
    <property type="match status" value="1"/>
</dbReference>
<reference evidence="18 19" key="1">
    <citation type="journal article" date="2019" name="Int. J. Syst. Evol. Microbiol.">
        <title>Thermogemmatispora aurantia sp. nov. and Thermogemmatispora argillosa sp. nov., within the class Ktedonobacteria, and emended description of the genus Thermogemmatispora.</title>
        <authorList>
            <person name="Zheng Y."/>
            <person name="Wang C.M."/>
            <person name="Sakai Y."/>
            <person name="Abe K."/>
            <person name="Yokota A."/>
            <person name="Yabe S."/>
        </authorList>
    </citation>
    <scope>NUCLEOTIDE SEQUENCE [LARGE SCALE GENOMIC DNA]</scope>
    <source>
        <strain evidence="18 19">A1-2</strain>
    </source>
</reference>
<dbReference type="PRINTS" id="PR00463">
    <property type="entry name" value="EP450I"/>
</dbReference>
<dbReference type="PIRSF" id="PIRSF000209">
    <property type="entry name" value="Bifunctional_P450_P450R"/>
    <property type="match status" value="1"/>
</dbReference>
<keyword evidence="11 13" id="KW-0408">Iron</keyword>
<sequence length="1071" mass="120327">MSLSSPFATIPQPKPDPLLKNLKELDPDRPVQSLMRLARLYGPIFRLQLPGREMLVVSSQALVDELCDERRFDKKVHAPLEHIRAFAGDGLFTAYTQEPNWAKAHRILMPAFGPAAMREMFEPMLDIAEQMLLRWERFGPQAVIDVPDNMTRLTLDTIALCAFGERLNSFYRQDMHPFVHAMVEALIESGAQARRLPIQNQLMLLTRRRYEEDIRSMHQFADEIIAHRRLDPEAASRRDLLSRMLQGRDPVTGEGLDDENIRYQLVTFLIAGHETTSGLLSFALYELLKNPHVLARARAHVDEVLGDEIPRFEHLAQLTYIDHVLKETLRLWPTAPAIALQPYEDTLLAGTYPLTKGETILVLIPMLHRDPRAWGEDVERFDPDRFEPARYAQVPANAWKPFGNGQRSCIGRPFALQEATLVLAMILQRFDLIEHDPSYQLRIRETLTLKPEGFFIRARRRAGRPCPPAVTRERARPSHLQPQTQTATIPVRQPVPEEALTPLLVLFGSNGGSSEAFARRIATDASVQGYSASVAPLDEYVGRLPTEGAVVIVTSSYEGQPPDQARQFVAWLETLKAGDLQGVRYAVFGCGNRDWLRTYQAIPKRIDSALAAAGATRLKERGEADARGDFFGDFDRWYDTFWSSLAPVFGKQLQPVASRRTYAVEIVPSARPALLRQGDMQRGTVIANRELVNLASPLGRSKREVEIALPEGMSYRAGDYLAVLPTNPEINVERALRRFGLAPDTQIVLHKARPDSQTSLPTGYPIGVRELLANYVELAQPATRKQVAALAAETAQPEERARLETLAQTDRYEQEVLQRRLSVLDLLEQTPSCALSLGAFLEMLPPMHVRLYSISSSPLWRADHCTITFSVLQAPAFSGQGTYLGVASTYLAAAQPGTSVSVAVRPSQEAFHLPSTLDTPLIMVCAGTGIAPFRGFLQERAILASHGQTLAPALLFFGCDHPAVDYLYREELEQWEQAGIVQLRAAFSRCPNGQIRYVQDRLWHDREEIVALFKRNARIYVCGDGQQMAPAVRATFVRIYQDAMHCSPEEAEAWAREIERTRTRYVADVFS</sequence>
<comment type="similarity">
    <text evidence="2 13">In the N-terminal section; belongs to the cytochrome P450 family.</text>
</comment>
<dbReference type="GO" id="GO:0070330">
    <property type="term" value="F:aromatase activity"/>
    <property type="evidence" value="ECO:0007669"/>
    <property type="project" value="UniProtKB-UniRule"/>
</dbReference>
<accession>A0A5J4K9L6</accession>
<dbReference type="InterPro" id="IPR003097">
    <property type="entry name" value="CysJ-like_FAD-binding"/>
</dbReference>
<keyword evidence="13" id="KW-0249">Electron transport</keyword>
<evidence type="ECO:0000256" key="15">
    <source>
        <dbReference type="SAM" id="MobiDB-lite"/>
    </source>
</evidence>
<dbReference type="CDD" id="cd06206">
    <property type="entry name" value="bifunctional_CYPOR"/>
    <property type="match status" value="1"/>
</dbReference>
<feature type="binding site" description="axial binding residue" evidence="14">
    <location>
        <position position="409"/>
    </location>
    <ligand>
        <name>heme</name>
        <dbReference type="ChEBI" id="CHEBI:30413"/>
    </ligand>
    <ligandPart>
        <name>Fe</name>
        <dbReference type="ChEBI" id="CHEBI:18248"/>
    </ligandPart>
</feature>
<dbReference type="InterPro" id="IPR001128">
    <property type="entry name" value="Cyt_P450"/>
</dbReference>
<dbReference type="Pfam" id="PF00067">
    <property type="entry name" value="p450"/>
    <property type="match status" value="1"/>
</dbReference>
<dbReference type="PROSITE" id="PS51384">
    <property type="entry name" value="FAD_FR"/>
    <property type="match status" value="1"/>
</dbReference>
<dbReference type="EC" id="1.6.2.4" evidence="13"/>
<dbReference type="GO" id="GO:0005506">
    <property type="term" value="F:iron ion binding"/>
    <property type="evidence" value="ECO:0007669"/>
    <property type="project" value="UniProtKB-UniRule"/>
</dbReference>
<dbReference type="GO" id="GO:0050660">
    <property type="term" value="F:flavin adenine dinucleotide binding"/>
    <property type="evidence" value="ECO:0007669"/>
    <property type="project" value="TreeGrafter"/>
</dbReference>
<dbReference type="SUPFAM" id="SSF52218">
    <property type="entry name" value="Flavoproteins"/>
    <property type="match status" value="1"/>
</dbReference>
<comment type="caution">
    <text evidence="18">The sequence shown here is derived from an EMBL/GenBank/DDBJ whole genome shotgun (WGS) entry which is preliminary data.</text>
</comment>
<dbReference type="PROSITE" id="PS50902">
    <property type="entry name" value="FLAVODOXIN_LIKE"/>
    <property type="match status" value="1"/>
</dbReference>
<comment type="catalytic activity">
    <reaction evidence="13">
        <text>an organic molecule + reduced [NADPH--hemoprotein reductase] + O2 = an alcohol + oxidized [NADPH--hemoprotein reductase] + H2O + H(+)</text>
        <dbReference type="Rhea" id="RHEA:17149"/>
        <dbReference type="Rhea" id="RHEA-COMP:11964"/>
        <dbReference type="Rhea" id="RHEA-COMP:11965"/>
        <dbReference type="ChEBI" id="CHEBI:15377"/>
        <dbReference type="ChEBI" id="CHEBI:15378"/>
        <dbReference type="ChEBI" id="CHEBI:15379"/>
        <dbReference type="ChEBI" id="CHEBI:30879"/>
        <dbReference type="ChEBI" id="CHEBI:57618"/>
        <dbReference type="ChEBI" id="CHEBI:58210"/>
        <dbReference type="ChEBI" id="CHEBI:142491"/>
        <dbReference type="EC" id="1.14.14.1"/>
    </reaction>
</comment>
<keyword evidence="9 13" id="KW-0521">NADP</keyword>
<evidence type="ECO:0000256" key="8">
    <source>
        <dbReference type="ARBA" id="ARBA00022827"/>
    </source>
</evidence>
<keyword evidence="7 13" id="KW-0479">Metal-binding</keyword>
<evidence type="ECO:0000256" key="5">
    <source>
        <dbReference type="ARBA" id="ARBA00022630"/>
    </source>
</evidence>
<evidence type="ECO:0000259" key="17">
    <source>
        <dbReference type="PROSITE" id="PS51384"/>
    </source>
</evidence>
<dbReference type="GO" id="GO:0010181">
    <property type="term" value="F:FMN binding"/>
    <property type="evidence" value="ECO:0007669"/>
    <property type="project" value="UniProtKB-UniRule"/>
</dbReference>
<evidence type="ECO:0000256" key="9">
    <source>
        <dbReference type="ARBA" id="ARBA00022857"/>
    </source>
</evidence>
<dbReference type="Proteomes" id="UP000334820">
    <property type="component" value="Unassembled WGS sequence"/>
</dbReference>
<evidence type="ECO:0000256" key="1">
    <source>
        <dbReference type="ARBA" id="ARBA00001971"/>
    </source>
</evidence>
<evidence type="ECO:0000256" key="7">
    <source>
        <dbReference type="ARBA" id="ARBA00022723"/>
    </source>
</evidence>
<dbReference type="Gene3D" id="1.20.990.10">
    <property type="entry name" value="NADPH-cytochrome p450 Reductase, Chain A, domain 3"/>
    <property type="match status" value="1"/>
</dbReference>
<dbReference type="Pfam" id="PF00175">
    <property type="entry name" value="NAD_binding_1"/>
    <property type="match status" value="1"/>
</dbReference>
<comment type="cofactor">
    <cofactor evidence="13">
        <name>FAD</name>
        <dbReference type="ChEBI" id="CHEBI:57692"/>
    </cofactor>
    <cofactor evidence="13">
        <name>FMN</name>
        <dbReference type="ChEBI" id="CHEBI:58210"/>
    </cofactor>
</comment>
<dbReference type="InterPro" id="IPR017927">
    <property type="entry name" value="FAD-bd_FR_type"/>
</dbReference>
<keyword evidence="8 13" id="KW-0274">FAD</keyword>
<dbReference type="EMBL" id="BKZV01000002">
    <property type="protein sequence ID" value="GER83429.1"/>
    <property type="molecule type" value="Genomic_DNA"/>
</dbReference>
<dbReference type="SUPFAM" id="SSF63380">
    <property type="entry name" value="Riboflavin synthase domain-like"/>
    <property type="match status" value="1"/>
</dbReference>
<dbReference type="GO" id="GO:0020037">
    <property type="term" value="F:heme binding"/>
    <property type="evidence" value="ECO:0007669"/>
    <property type="project" value="UniProtKB-UniRule"/>
</dbReference>
<dbReference type="InterPro" id="IPR017938">
    <property type="entry name" value="Riboflavin_synthase-like_b-brl"/>
</dbReference>
<dbReference type="Gene3D" id="1.10.630.10">
    <property type="entry name" value="Cytochrome P450"/>
    <property type="match status" value="1"/>
</dbReference>